<gene>
    <name evidence="1" type="ORF">RAN3_2510</name>
</gene>
<name>A0A484U1R9_9ZZZZ</name>
<sequence length="72" mass="7873">MAKWERRADDYGLTQIDIEAARLAQGLLLGARAVCTDVLGQHGEAVLVEVLRIMQAYGGAQTGEWAPRPVEH</sequence>
<accession>A0A484U1R9</accession>
<protein>
    <submittedName>
        <fullName evidence="1">Uncharacterized protein</fullName>
    </submittedName>
</protein>
<dbReference type="EMBL" id="CAADIO010000004">
    <property type="protein sequence ID" value="VFR81048.1"/>
    <property type="molecule type" value="Genomic_DNA"/>
</dbReference>
<dbReference type="AlphaFoldDB" id="A0A484U1R9"/>
<proteinExistence type="predicted"/>
<organism evidence="1">
    <name type="scientific">plant metagenome</name>
    <dbReference type="NCBI Taxonomy" id="1297885"/>
    <lineage>
        <taxon>unclassified sequences</taxon>
        <taxon>metagenomes</taxon>
        <taxon>organismal metagenomes</taxon>
    </lineage>
</organism>
<reference evidence="1" key="1">
    <citation type="submission" date="2019-03" db="EMBL/GenBank/DDBJ databases">
        <authorList>
            <person name="Danneels B."/>
        </authorList>
    </citation>
    <scope>NUCLEOTIDE SEQUENCE</scope>
</reference>
<evidence type="ECO:0000313" key="1">
    <source>
        <dbReference type="EMBL" id="VFR81048.1"/>
    </source>
</evidence>